<dbReference type="EMBL" id="JBHMFC010000006">
    <property type="protein sequence ID" value="MFB9055429.1"/>
    <property type="molecule type" value="Genomic_DNA"/>
</dbReference>
<dbReference type="RefSeq" id="WP_379859614.1">
    <property type="nucleotide sequence ID" value="NZ_JBHMFC010000006.1"/>
</dbReference>
<reference evidence="1 2" key="1">
    <citation type="submission" date="2024-09" db="EMBL/GenBank/DDBJ databases">
        <authorList>
            <person name="Sun Q."/>
            <person name="Mori K."/>
        </authorList>
    </citation>
    <scope>NUCLEOTIDE SEQUENCE [LARGE SCALE GENOMIC DNA]</scope>
    <source>
        <strain evidence="1 2">CECT 8622</strain>
    </source>
</reference>
<accession>A0ABV5F7S5</accession>
<sequence>MRTLLSLLCLSLCLSCSKSNDEDENCKFLLNVGVGLRINLNLPEFGNLQSPGNSIRISNEGNAGIIIANTGSGYTAWDASDPNHIPSACSALSANGLQGTCGCDDNTYSFVTGQLLNNSSGLRCSLKNYRVEKTGNSLFISNY</sequence>
<protein>
    <recommendedName>
        <fullName evidence="3">Ferredoxin subunit of nitrite reductase or a ring-hydroxylating dioxygenase</fullName>
    </recommendedName>
</protein>
<evidence type="ECO:0000313" key="1">
    <source>
        <dbReference type="EMBL" id="MFB9055429.1"/>
    </source>
</evidence>
<proteinExistence type="predicted"/>
<dbReference type="Proteomes" id="UP001589585">
    <property type="component" value="Unassembled WGS sequence"/>
</dbReference>
<comment type="caution">
    <text evidence="1">The sequence shown here is derived from an EMBL/GenBank/DDBJ whole genome shotgun (WGS) entry which is preliminary data.</text>
</comment>
<evidence type="ECO:0008006" key="3">
    <source>
        <dbReference type="Google" id="ProtNLM"/>
    </source>
</evidence>
<organism evidence="1 2">
    <name type="scientific">Mariniflexile ostreae</name>
    <dbReference type="NCBI Taxonomy" id="1520892"/>
    <lineage>
        <taxon>Bacteria</taxon>
        <taxon>Pseudomonadati</taxon>
        <taxon>Bacteroidota</taxon>
        <taxon>Flavobacteriia</taxon>
        <taxon>Flavobacteriales</taxon>
        <taxon>Flavobacteriaceae</taxon>
        <taxon>Mariniflexile</taxon>
    </lineage>
</organism>
<name>A0ABV5F7S5_9FLAO</name>
<keyword evidence="2" id="KW-1185">Reference proteome</keyword>
<evidence type="ECO:0000313" key="2">
    <source>
        <dbReference type="Proteomes" id="UP001589585"/>
    </source>
</evidence>
<gene>
    <name evidence="1" type="ORF">ACFFU9_01625</name>
</gene>